<keyword evidence="1" id="KW-0732">Signal</keyword>
<reference evidence="2 3" key="1">
    <citation type="submission" date="2020-06" db="EMBL/GenBank/DDBJ databases">
        <title>Rheinheimera sp. nov., a marine bacterium isolated from coastal.</title>
        <authorList>
            <person name="Yu Q."/>
            <person name="Qi Y."/>
            <person name="Pu J."/>
        </authorList>
    </citation>
    <scope>NUCLEOTIDE SEQUENCE [LARGE SCALE GENOMIC DNA]</scope>
    <source>
        <strain evidence="2 3">YQF-2</strain>
    </source>
</reference>
<dbReference type="RefSeq" id="WP_173502098.1">
    <property type="nucleotide sequence ID" value="NZ_JABSOD010000018.1"/>
</dbReference>
<dbReference type="Pfam" id="PF10029">
    <property type="entry name" value="DUF2271"/>
    <property type="match status" value="1"/>
</dbReference>
<gene>
    <name evidence="2" type="ORF">HRH59_15045</name>
</gene>
<evidence type="ECO:0000313" key="2">
    <source>
        <dbReference type="EMBL" id="NRQ43863.1"/>
    </source>
</evidence>
<evidence type="ECO:0000313" key="3">
    <source>
        <dbReference type="Proteomes" id="UP000523161"/>
    </source>
</evidence>
<keyword evidence="3" id="KW-1185">Reference proteome</keyword>
<name>A0A7Y5ASX8_9GAMM</name>
<dbReference type="InterPro" id="IPR014469">
    <property type="entry name" value="DUF2271"/>
</dbReference>
<feature type="signal peptide" evidence="1">
    <location>
        <begin position="1"/>
        <end position="23"/>
    </location>
</feature>
<proteinExistence type="predicted"/>
<sequence>MKLTGACLLVCITALFCQSEVTAAQSDIALELPAIETSQYHRPYVAVWVEDAQQQPVKLIALWVEKPDWLKDLRRFWRKIGRSNTALVDAVSGATQKPGSYTLHWDGKDDNGAALAAGQYTLFVEAAREQGGRSLVKHEFNLPSEGAVIDIAAEGELGAVKATIR</sequence>
<evidence type="ECO:0000256" key="1">
    <source>
        <dbReference type="SAM" id="SignalP"/>
    </source>
</evidence>
<dbReference type="Gene3D" id="2.60.40.4070">
    <property type="match status" value="1"/>
</dbReference>
<dbReference type="Proteomes" id="UP000523161">
    <property type="component" value="Unassembled WGS sequence"/>
</dbReference>
<organism evidence="2 3">
    <name type="scientific">Rheinheimera lutimaris</name>
    <dbReference type="NCBI Taxonomy" id="2740584"/>
    <lineage>
        <taxon>Bacteria</taxon>
        <taxon>Pseudomonadati</taxon>
        <taxon>Pseudomonadota</taxon>
        <taxon>Gammaproteobacteria</taxon>
        <taxon>Chromatiales</taxon>
        <taxon>Chromatiaceae</taxon>
        <taxon>Rheinheimera</taxon>
    </lineage>
</organism>
<dbReference type="EMBL" id="JABSOD010000018">
    <property type="protein sequence ID" value="NRQ43863.1"/>
    <property type="molecule type" value="Genomic_DNA"/>
</dbReference>
<comment type="caution">
    <text evidence="2">The sequence shown here is derived from an EMBL/GenBank/DDBJ whole genome shotgun (WGS) entry which is preliminary data.</text>
</comment>
<protein>
    <submittedName>
        <fullName evidence="2">DUF2271 domain-containing protein</fullName>
    </submittedName>
</protein>
<dbReference type="PIRSF" id="PIRSF014995">
    <property type="entry name" value="UCP014995"/>
    <property type="match status" value="1"/>
</dbReference>
<accession>A0A7Y5ASX8</accession>
<dbReference type="AlphaFoldDB" id="A0A7Y5ASX8"/>
<feature type="chain" id="PRO_5030720654" evidence="1">
    <location>
        <begin position="24"/>
        <end position="165"/>
    </location>
</feature>